<evidence type="ECO:0000313" key="1">
    <source>
        <dbReference type="EMBL" id="KAF9699436.1"/>
    </source>
</evidence>
<name>A0A8H7J9C0_9PLEO</name>
<accession>A0A8H7J9C0</accession>
<dbReference type="AlphaFoldDB" id="A0A8H7J9C0"/>
<dbReference type="OrthoDB" id="3945550at2759"/>
<keyword evidence="2" id="KW-1185">Reference proteome</keyword>
<proteinExistence type="predicted"/>
<dbReference type="EMBL" id="RZGK01000004">
    <property type="protein sequence ID" value="KAF9699436.1"/>
    <property type="molecule type" value="Genomic_DNA"/>
</dbReference>
<reference evidence="1" key="1">
    <citation type="submission" date="2018-12" db="EMBL/GenBank/DDBJ databases">
        <authorList>
            <person name="Syme R.A."/>
            <person name="Farfan-Caceres L."/>
            <person name="Lichtenzveig J."/>
        </authorList>
    </citation>
    <scope>NUCLEOTIDE SEQUENCE</scope>
    <source>
        <strain evidence="1">Al4</strain>
    </source>
</reference>
<sequence>MALLSLPLELLQQIAIWVETAHRPSLNSFSLTSKACQRATAFLTFQRIVLTINDRKTLRRRVESLLKTLSHTDSASHVQHLTLKGMLQWNDQKTVAINWGTKWWRRSGLNEILEDEVLIHHNVSCVVYDEPVIKRASEEDQAWAPVLRLLQIIPNLKDLVYDCQNQFPPSLLSILHTQHPRCRLHHLTFKFRTLLWGVPYSYEMELATSPCLYKVKVVHAPIDTDGDDDYNLDAVMELAAGLAPNLKKVTILDLYPTGSWHHHHIRDPWKGLPGYPGKSVKSLTSLSLHGFPQHAWKSCLRDWAQHTDFTCLQHLALLGGYESESSALSGETMEWISQNFVFTQLRSLRVYLTRDDEFLEQLHYSENAVLFFQAFRPLEELSIDGPVDPAILDAILSRHGQRLRKLRVKPSEELVDVSNGRQRRDFPMEFSKEHVLQIQLQCPVIEELAITIKRNKSSVPEAELYKCFSSMKHLRFLFLTLDCSKLRILRDPTYQSHFVEDEDRVLLADFKNKLNVGEWKETLVNCAVDEALSRSIWKTISHSKQGRRLERLKLWTTGGAKYGGGPSPRHLKTMLQDLSRSWLIERIPRNDEEKLIVRELGQRAREANDRDVRRSLDSEAGQIFRTIWPCKEGSKDWRDDWTSFLLPN</sequence>
<comment type="caution">
    <text evidence="1">The sequence shown here is derived from an EMBL/GenBank/DDBJ whole genome shotgun (WGS) entry which is preliminary data.</text>
</comment>
<reference evidence="1" key="2">
    <citation type="submission" date="2020-09" db="EMBL/GenBank/DDBJ databases">
        <title>Reference genome assembly for Australian Ascochyta lentis isolate Al4.</title>
        <authorList>
            <person name="Lee R.C."/>
            <person name="Farfan-Caceres L.M."/>
            <person name="Debler J.W."/>
            <person name="Williams A.H."/>
            <person name="Henares B.M."/>
        </authorList>
    </citation>
    <scope>NUCLEOTIDE SEQUENCE</scope>
    <source>
        <strain evidence="1">Al4</strain>
    </source>
</reference>
<organism evidence="1 2">
    <name type="scientific">Ascochyta lentis</name>
    <dbReference type="NCBI Taxonomy" id="205686"/>
    <lineage>
        <taxon>Eukaryota</taxon>
        <taxon>Fungi</taxon>
        <taxon>Dikarya</taxon>
        <taxon>Ascomycota</taxon>
        <taxon>Pezizomycotina</taxon>
        <taxon>Dothideomycetes</taxon>
        <taxon>Pleosporomycetidae</taxon>
        <taxon>Pleosporales</taxon>
        <taxon>Pleosporineae</taxon>
        <taxon>Didymellaceae</taxon>
        <taxon>Ascochyta</taxon>
    </lineage>
</organism>
<gene>
    <name evidence="1" type="ORF">EKO04_002432</name>
</gene>
<dbReference type="Proteomes" id="UP000651452">
    <property type="component" value="Unassembled WGS sequence"/>
</dbReference>
<evidence type="ECO:0000313" key="2">
    <source>
        <dbReference type="Proteomes" id="UP000651452"/>
    </source>
</evidence>
<protein>
    <submittedName>
        <fullName evidence="1">Uncharacterized protein</fullName>
    </submittedName>
</protein>